<evidence type="ECO:0000259" key="5">
    <source>
        <dbReference type="PROSITE" id="PS50893"/>
    </source>
</evidence>
<name>A0A1G2MTF7_9BACT</name>
<dbReference type="GO" id="GO:0140359">
    <property type="term" value="F:ABC-type transporter activity"/>
    <property type="evidence" value="ECO:0007669"/>
    <property type="project" value="InterPro"/>
</dbReference>
<feature type="domain" description="ABC transporter" evidence="5">
    <location>
        <begin position="68"/>
        <end position="290"/>
    </location>
</feature>
<dbReference type="InterPro" id="IPR027417">
    <property type="entry name" value="P-loop_NTPase"/>
</dbReference>
<sequence>MTHIKEKLPPPQSRQASEALPVSNGIETVISIKNISKKYRIAHRSARYTALRDNITYALLSPFQTIKNQMKKILARETKEEFWALKNINLDVKKGEVIGIIGRNGAGKSTLLKILTGITPPTEGEIKIKGKVVSLLEVGTGFHPELTGRENIFLNGAILGMTKRQIEKNFDKIVAFSGIERFIDTPVKRYSSGMYVRLAFSVAAHLEPDILLVDEVLAVGDADFQKKCLGKMDEVTKTQGRTILFVSHNMDAVSRLCKTTVLLEQGKISAIGDTDKIIELYLKGGPQHDTPLPLPMTDENVTLTEFSITQRGKQTESIDGSDPFGIHIGFSIARNLQSFRVGVLIKNSSGTLISRSFVQDWEPELEEITAGHYNANLLIPARLFMAGEYLIEIKLFCFRSKDYFADTPVQKTVTVHSPKEYHELASKSGTRGYFLIPTAWNMQHKKAS</sequence>
<dbReference type="Pfam" id="PF00005">
    <property type="entry name" value="ABC_tran"/>
    <property type="match status" value="1"/>
</dbReference>
<dbReference type="STRING" id="1802312.A3C06_02945"/>
<dbReference type="EMBL" id="MHRQ01000020">
    <property type="protein sequence ID" value="OHA26509.1"/>
    <property type="molecule type" value="Genomic_DNA"/>
</dbReference>
<dbReference type="GO" id="GO:0016887">
    <property type="term" value="F:ATP hydrolysis activity"/>
    <property type="evidence" value="ECO:0007669"/>
    <property type="project" value="InterPro"/>
</dbReference>
<proteinExistence type="inferred from homology"/>
<evidence type="ECO:0000256" key="3">
    <source>
        <dbReference type="ARBA" id="ARBA00022741"/>
    </source>
</evidence>
<dbReference type="AlphaFoldDB" id="A0A1G2MTF7"/>
<dbReference type="InterPro" id="IPR050683">
    <property type="entry name" value="Bact_Polysacc_Export_ATP-bd"/>
</dbReference>
<dbReference type="InterPro" id="IPR003593">
    <property type="entry name" value="AAA+_ATPase"/>
</dbReference>
<evidence type="ECO:0000313" key="7">
    <source>
        <dbReference type="Proteomes" id="UP000177565"/>
    </source>
</evidence>
<organism evidence="6 7">
    <name type="scientific">Candidatus Taylorbacteria bacterium RIFCSPHIGHO2_02_FULL_46_13</name>
    <dbReference type="NCBI Taxonomy" id="1802312"/>
    <lineage>
        <taxon>Bacteria</taxon>
        <taxon>Candidatus Tayloriibacteriota</taxon>
    </lineage>
</organism>
<dbReference type="SMART" id="SM00382">
    <property type="entry name" value="AAA"/>
    <property type="match status" value="1"/>
</dbReference>
<dbReference type="PROSITE" id="PS50893">
    <property type="entry name" value="ABC_TRANSPORTER_2"/>
    <property type="match status" value="1"/>
</dbReference>
<dbReference type="InterPro" id="IPR015860">
    <property type="entry name" value="ABC_transpr_TagH-like"/>
</dbReference>
<gene>
    <name evidence="6" type="ORF">A3C06_02945</name>
</gene>
<evidence type="ECO:0000256" key="4">
    <source>
        <dbReference type="ARBA" id="ARBA00022840"/>
    </source>
</evidence>
<dbReference type="CDD" id="cd03220">
    <property type="entry name" value="ABC_KpsT_Wzt"/>
    <property type="match status" value="1"/>
</dbReference>
<dbReference type="PANTHER" id="PTHR46743">
    <property type="entry name" value="TEICHOIC ACIDS EXPORT ATP-BINDING PROTEIN TAGH"/>
    <property type="match status" value="1"/>
</dbReference>
<dbReference type="SUPFAM" id="SSF52540">
    <property type="entry name" value="P-loop containing nucleoside triphosphate hydrolases"/>
    <property type="match status" value="1"/>
</dbReference>
<reference evidence="6 7" key="1">
    <citation type="journal article" date="2016" name="Nat. Commun.">
        <title>Thousands of microbial genomes shed light on interconnected biogeochemical processes in an aquifer system.</title>
        <authorList>
            <person name="Anantharaman K."/>
            <person name="Brown C.T."/>
            <person name="Hug L.A."/>
            <person name="Sharon I."/>
            <person name="Castelle C.J."/>
            <person name="Probst A.J."/>
            <person name="Thomas B.C."/>
            <person name="Singh A."/>
            <person name="Wilkins M.J."/>
            <person name="Karaoz U."/>
            <person name="Brodie E.L."/>
            <person name="Williams K.H."/>
            <person name="Hubbard S.S."/>
            <person name="Banfield J.F."/>
        </authorList>
    </citation>
    <scope>NUCLEOTIDE SEQUENCE [LARGE SCALE GENOMIC DNA]</scope>
</reference>
<keyword evidence="3" id="KW-0547">Nucleotide-binding</keyword>
<keyword evidence="4" id="KW-0067">ATP-binding</keyword>
<comment type="caution">
    <text evidence="6">The sequence shown here is derived from an EMBL/GenBank/DDBJ whole genome shotgun (WGS) entry which is preliminary data.</text>
</comment>
<protein>
    <recommendedName>
        <fullName evidence="5">ABC transporter domain-containing protein</fullName>
    </recommendedName>
</protein>
<comment type="similarity">
    <text evidence="1">Belongs to the ABC transporter superfamily.</text>
</comment>
<dbReference type="Gene3D" id="3.40.50.300">
    <property type="entry name" value="P-loop containing nucleotide triphosphate hydrolases"/>
    <property type="match status" value="1"/>
</dbReference>
<evidence type="ECO:0000313" key="6">
    <source>
        <dbReference type="EMBL" id="OHA26509.1"/>
    </source>
</evidence>
<dbReference type="GO" id="GO:0016020">
    <property type="term" value="C:membrane"/>
    <property type="evidence" value="ECO:0007669"/>
    <property type="project" value="InterPro"/>
</dbReference>
<evidence type="ECO:0000256" key="1">
    <source>
        <dbReference type="ARBA" id="ARBA00005417"/>
    </source>
</evidence>
<keyword evidence="2" id="KW-0813">Transport</keyword>
<accession>A0A1G2MTF7</accession>
<dbReference type="PANTHER" id="PTHR46743:SF2">
    <property type="entry name" value="TEICHOIC ACIDS EXPORT ATP-BINDING PROTEIN TAGH"/>
    <property type="match status" value="1"/>
</dbReference>
<evidence type="ECO:0000256" key="2">
    <source>
        <dbReference type="ARBA" id="ARBA00022448"/>
    </source>
</evidence>
<dbReference type="InterPro" id="IPR003439">
    <property type="entry name" value="ABC_transporter-like_ATP-bd"/>
</dbReference>
<dbReference type="Proteomes" id="UP000177565">
    <property type="component" value="Unassembled WGS sequence"/>
</dbReference>
<dbReference type="GO" id="GO:0005524">
    <property type="term" value="F:ATP binding"/>
    <property type="evidence" value="ECO:0007669"/>
    <property type="project" value="UniProtKB-KW"/>
</dbReference>